<keyword evidence="2" id="KW-1185">Reference proteome</keyword>
<dbReference type="Proteomes" id="UP001150266">
    <property type="component" value="Unassembled WGS sequence"/>
</dbReference>
<dbReference type="OrthoDB" id="2788229at2759"/>
<sequence>MSHLPQDIIDCFIDEFHDSVKELKNLSLVGRLWLHRARYHLFRYLILRPQDLQAIRRAYANVKRKASLEYIVDPHDYMSEQDREFLHSPLAENPQPTQSFLTSITSALPYVRGLQLASSIRCGPQRLPVKKYFRDWLGYTSGDDYGSQCRPRWTNEDFRERQKARWDAVDLPWGPGAGLHALPFRNLRFIYIPWNVFSWTPPSEHGLTNSYNWPSYQLAMLIKSNADTLDHIYIDEYPGFQLEKYGSSSIGDALLDLLAKNAPKLRSLSLGGLREPFYPHLHISKPQGSDDFLSDSPALYPSGEIVPHVMTDDNRLLENSSKSSLERLFIQGFDSESTILIEDAFLNRDVFSLGSLRYLALSLMPVNYNYAFILSKVQGSLTHLTLDLDKSTLHLNLKFSMFPQLECLQLRIYSTYYTWTNLFNIVRSLSDDMYSLDEPGLMPPVQQVKLLNVSFGPSIFADIVLDYLITASIDDMLKDLVSPLSVLSGSMGRPQVDMITMEIPETVLAEGLPLTFQTGHLKHGKTDQWWFRPVYLQ</sequence>
<reference evidence="1" key="1">
    <citation type="submission" date="2022-08" db="EMBL/GenBank/DDBJ databases">
        <title>A Global Phylogenomic Analysis of the Shiitake Genus Lentinula.</title>
        <authorList>
            <consortium name="DOE Joint Genome Institute"/>
            <person name="Sierra-Patev S."/>
            <person name="Min B."/>
            <person name="Naranjo-Ortiz M."/>
            <person name="Looney B."/>
            <person name="Konkel Z."/>
            <person name="Slot J.C."/>
            <person name="Sakamoto Y."/>
            <person name="Steenwyk J.L."/>
            <person name="Rokas A."/>
            <person name="Carro J."/>
            <person name="Camarero S."/>
            <person name="Ferreira P."/>
            <person name="Molpeceres G."/>
            <person name="Ruiz-Duenas F.J."/>
            <person name="Serrano A."/>
            <person name="Henrissat B."/>
            <person name="Drula E."/>
            <person name="Hughes K.W."/>
            <person name="Mata J.L."/>
            <person name="Ishikawa N.K."/>
            <person name="Vargas-Isla R."/>
            <person name="Ushijima S."/>
            <person name="Smith C.A."/>
            <person name="Ahrendt S."/>
            <person name="Andreopoulos W."/>
            <person name="He G."/>
            <person name="Labutti K."/>
            <person name="Lipzen A."/>
            <person name="Ng V."/>
            <person name="Riley R."/>
            <person name="Sandor L."/>
            <person name="Barry K."/>
            <person name="Martinez A.T."/>
            <person name="Xiao Y."/>
            <person name="Gibbons J.G."/>
            <person name="Terashima K."/>
            <person name="Grigoriev I.V."/>
            <person name="Hibbett D.S."/>
        </authorList>
    </citation>
    <scope>NUCLEOTIDE SEQUENCE</scope>
    <source>
        <strain evidence="1">JLM2183</strain>
    </source>
</reference>
<gene>
    <name evidence="1" type="ORF">J3R30DRAFT_3580351</name>
</gene>
<protein>
    <submittedName>
        <fullName evidence="1">Uncharacterized protein</fullName>
    </submittedName>
</protein>
<dbReference type="EMBL" id="JAOTPV010000049">
    <property type="protein sequence ID" value="KAJ4467045.1"/>
    <property type="molecule type" value="Genomic_DNA"/>
</dbReference>
<evidence type="ECO:0000313" key="2">
    <source>
        <dbReference type="Proteomes" id="UP001150266"/>
    </source>
</evidence>
<proteinExistence type="predicted"/>
<accession>A0A9W8ZW20</accession>
<name>A0A9W8ZW20_9AGAR</name>
<comment type="caution">
    <text evidence="1">The sequence shown here is derived from an EMBL/GenBank/DDBJ whole genome shotgun (WGS) entry which is preliminary data.</text>
</comment>
<dbReference type="AlphaFoldDB" id="A0A9W8ZW20"/>
<evidence type="ECO:0000313" key="1">
    <source>
        <dbReference type="EMBL" id="KAJ4467045.1"/>
    </source>
</evidence>
<organism evidence="1 2">
    <name type="scientific">Lentinula aciculospora</name>
    <dbReference type="NCBI Taxonomy" id="153920"/>
    <lineage>
        <taxon>Eukaryota</taxon>
        <taxon>Fungi</taxon>
        <taxon>Dikarya</taxon>
        <taxon>Basidiomycota</taxon>
        <taxon>Agaricomycotina</taxon>
        <taxon>Agaricomycetes</taxon>
        <taxon>Agaricomycetidae</taxon>
        <taxon>Agaricales</taxon>
        <taxon>Marasmiineae</taxon>
        <taxon>Omphalotaceae</taxon>
        <taxon>Lentinula</taxon>
    </lineage>
</organism>